<comment type="caution">
    <text evidence="1">The sequence shown here is derived from an EMBL/GenBank/DDBJ whole genome shotgun (WGS) entry which is preliminary data.</text>
</comment>
<name>A0ABQ6EF42_9SPHN</name>
<gene>
    <name evidence="1" type="ORF">GCM10007926_30950</name>
</gene>
<dbReference type="Proteomes" id="UP001157117">
    <property type="component" value="Unassembled WGS sequence"/>
</dbReference>
<evidence type="ECO:0000313" key="2">
    <source>
        <dbReference type="Proteomes" id="UP001157117"/>
    </source>
</evidence>
<sequence length="99" mass="10324">MRSRRCAPGLCHWRPSGHFGAMGKRVPSGPVAAFAARHDDQPPAGPLLSYWAVGTAGAGYRHAPVQIALEHLALLTVGLPTSLCGLGNIEPHRKPGLGG</sequence>
<proteinExistence type="predicted"/>
<evidence type="ECO:0000313" key="1">
    <source>
        <dbReference type="EMBL" id="GLT06162.1"/>
    </source>
</evidence>
<reference evidence="2" key="1">
    <citation type="journal article" date="2019" name="Int. J. Syst. Evol. Microbiol.">
        <title>The Global Catalogue of Microorganisms (GCM) 10K type strain sequencing project: providing services to taxonomists for standard genome sequencing and annotation.</title>
        <authorList>
            <consortium name="The Broad Institute Genomics Platform"/>
            <consortium name="The Broad Institute Genome Sequencing Center for Infectious Disease"/>
            <person name="Wu L."/>
            <person name="Ma J."/>
        </authorList>
    </citation>
    <scope>NUCLEOTIDE SEQUENCE [LARGE SCALE GENOMIC DNA]</scope>
    <source>
        <strain evidence="2">NBRC 109639</strain>
    </source>
</reference>
<protein>
    <submittedName>
        <fullName evidence="1">Uncharacterized protein</fullName>
    </submittedName>
</protein>
<accession>A0ABQ6EF42</accession>
<dbReference type="EMBL" id="BSPT01000035">
    <property type="protein sequence ID" value="GLT06162.1"/>
    <property type="molecule type" value="Genomic_DNA"/>
</dbReference>
<keyword evidence="2" id="KW-1185">Reference proteome</keyword>
<organism evidence="1 2">
    <name type="scientific">Sphingomonas psychrolutea</name>
    <dbReference type="NCBI Taxonomy" id="1259676"/>
    <lineage>
        <taxon>Bacteria</taxon>
        <taxon>Pseudomonadati</taxon>
        <taxon>Pseudomonadota</taxon>
        <taxon>Alphaproteobacteria</taxon>
        <taxon>Sphingomonadales</taxon>
        <taxon>Sphingomonadaceae</taxon>
        <taxon>Sphingomonas</taxon>
    </lineage>
</organism>